<dbReference type="AlphaFoldDB" id="A0A8I0HHM4"/>
<accession>A0A8I0HHM4</accession>
<reference evidence="1 2" key="1">
    <citation type="submission" date="2020-08" db="EMBL/GenBank/DDBJ databases">
        <title>A Genomic Blueprint of the Chicken Gut Microbiome.</title>
        <authorList>
            <person name="Gilroy R."/>
            <person name="Ravi A."/>
            <person name="Getino M."/>
            <person name="Pursley I."/>
            <person name="Horton D.L."/>
            <person name="Alikhan N.-F."/>
            <person name="Baker D."/>
            <person name="Gharbi K."/>
            <person name="Hall N."/>
            <person name="Watson M."/>
            <person name="Adriaenssens E.M."/>
            <person name="Foster-Nyarko E."/>
            <person name="Jarju S."/>
            <person name="Secka A."/>
            <person name="Antonio M."/>
            <person name="Oren A."/>
            <person name="Chaudhuri R."/>
            <person name="La Ragione R.M."/>
            <person name="Hildebrand F."/>
            <person name="Pallen M.J."/>
        </authorList>
    </citation>
    <scope>NUCLEOTIDE SEQUENCE [LARGE SCALE GENOMIC DNA]</scope>
    <source>
        <strain evidence="1 2">Sa1YVA5</strain>
    </source>
</reference>
<evidence type="ECO:0000313" key="2">
    <source>
        <dbReference type="Proteomes" id="UP000650224"/>
    </source>
</evidence>
<gene>
    <name evidence="1" type="ORF">H9627_07560</name>
</gene>
<organism evidence="1 2">
    <name type="scientific">Corynebacterium gallinarum</name>
    <dbReference type="NCBI Taxonomy" id="2762214"/>
    <lineage>
        <taxon>Bacteria</taxon>
        <taxon>Bacillati</taxon>
        <taxon>Actinomycetota</taxon>
        <taxon>Actinomycetes</taxon>
        <taxon>Mycobacteriales</taxon>
        <taxon>Corynebacteriaceae</taxon>
        <taxon>Corynebacterium</taxon>
    </lineage>
</organism>
<sequence length="328" mass="36370">MGALIRTSDMTTTKRRNIYRHHQDGQVSKLAPGIFISRAAFDSRDPWDRFQLRCAAVGYAYPRYTLVGKAAAAVWEIPFGDLPGRVELARLNGAGGLGTDLVRMRGLAPIPGQPPQIHRGVFVTTPLQTVLDLARWYPIADAVTAADHCLHHNMFSVSQLGDHAAHLARHKGAGNLSTLLMLAHGASESPRESALRVAIWENGFPAPHLQASIIDESGQFLGRADALFADSSVLVEYDGRSKYRNSPDQTTEQALMEERRREKDLLNLGTRMIRVTAETFTSGQWIHDLRRELELGKGRPLDQRLWASKGLGWGSPQDKRPQGLIYPI</sequence>
<dbReference type="Proteomes" id="UP000650224">
    <property type="component" value="Unassembled WGS sequence"/>
</dbReference>
<keyword evidence="2" id="KW-1185">Reference proteome</keyword>
<comment type="caution">
    <text evidence="1">The sequence shown here is derived from an EMBL/GenBank/DDBJ whole genome shotgun (WGS) entry which is preliminary data.</text>
</comment>
<evidence type="ECO:0008006" key="3">
    <source>
        <dbReference type="Google" id="ProtNLM"/>
    </source>
</evidence>
<proteinExistence type="predicted"/>
<name>A0A8I0HHM4_9CORY</name>
<evidence type="ECO:0000313" key="1">
    <source>
        <dbReference type="EMBL" id="MBD8030178.1"/>
    </source>
</evidence>
<protein>
    <recommendedName>
        <fullName evidence="3">AbiEi antitoxin C-terminal domain-containing protein</fullName>
    </recommendedName>
</protein>
<dbReference type="EMBL" id="JACSPR010000004">
    <property type="protein sequence ID" value="MBD8030178.1"/>
    <property type="molecule type" value="Genomic_DNA"/>
</dbReference>